<dbReference type="Proteomes" id="UP000002695">
    <property type="component" value="Chromosome"/>
</dbReference>
<organism evidence="1 2">
    <name type="scientific">Salmonella typhimurium (strain 14028s / SGSC 2262)</name>
    <dbReference type="NCBI Taxonomy" id="588858"/>
    <lineage>
        <taxon>Bacteria</taxon>
        <taxon>Pseudomonadati</taxon>
        <taxon>Pseudomonadota</taxon>
        <taxon>Gammaproteobacteria</taxon>
        <taxon>Enterobacterales</taxon>
        <taxon>Enterobacteriaceae</taxon>
        <taxon>Salmonella</taxon>
    </lineage>
</organism>
<evidence type="ECO:0000313" key="1">
    <source>
        <dbReference type="EMBL" id="ACY89835.1"/>
    </source>
</evidence>
<protein>
    <submittedName>
        <fullName evidence="1">Uncharacterized protein</fullName>
    </submittedName>
</protein>
<keyword evidence="2" id="KW-1185">Reference proteome</keyword>
<evidence type="ECO:0000313" key="2">
    <source>
        <dbReference type="Proteomes" id="UP000002695"/>
    </source>
</evidence>
<reference evidence="1 2" key="1">
    <citation type="journal article" date="2010" name="J. Bacteriol.">
        <title>Short-term signatures of evolutionary change in the Salmonella enterica serovar typhimurium 14028 genome.</title>
        <authorList>
            <person name="Jarvik T."/>
            <person name="Smillie C."/>
            <person name="Groisman E.A."/>
            <person name="Ochman H."/>
        </authorList>
    </citation>
    <scope>NUCLEOTIDE SEQUENCE [LARGE SCALE GENOMIC DNA]</scope>
    <source>
        <strain evidence="2">14028s / SGSC 2262</strain>
    </source>
</reference>
<sequence>MVKHPPPHKEAAQENKSPFSSFQFVYAPSLPQSFNLKYFSFILRSQ</sequence>
<name>A0A0F6B5P1_SALT1</name>
<dbReference type="HOGENOM" id="CLU_3188832_0_0_6"/>
<dbReference type="KEGG" id="seo:STM14_3421"/>
<proteinExistence type="predicted"/>
<accession>A0A0F6B5P1</accession>
<gene>
    <name evidence="1" type="ordered locus">STM14_3421</name>
</gene>
<dbReference type="AlphaFoldDB" id="A0A0F6B5P1"/>
<dbReference type="EMBL" id="CP001363">
    <property type="protein sequence ID" value="ACY89835.1"/>
    <property type="molecule type" value="Genomic_DNA"/>
</dbReference>